<dbReference type="Proteomes" id="UP000221468">
    <property type="component" value="Segment"/>
</dbReference>
<evidence type="ECO:0000313" key="1">
    <source>
        <dbReference type="EMBL" id="AQZ54574.1"/>
    </source>
</evidence>
<dbReference type="GeneID" id="40076467"/>
<dbReference type="EMBL" id="KY742649">
    <property type="protein sequence ID" value="AQZ54574.1"/>
    <property type="molecule type" value="Genomic_DNA"/>
</dbReference>
<organism evidence="1 2">
    <name type="scientific">Proteus phage VB_PmiS-Isfahan</name>
    <dbReference type="NCBI Taxonomy" id="1969841"/>
    <lineage>
        <taxon>Viruses</taxon>
        <taxon>Duplodnaviria</taxon>
        <taxon>Heunggongvirae</taxon>
        <taxon>Uroviricota</taxon>
        <taxon>Caudoviricetes</taxon>
        <taxon>Gorganvirus</taxon>
        <taxon>Gorganvirus isfahan</taxon>
    </lineage>
</organism>
<dbReference type="Pfam" id="PF06074">
    <property type="entry name" value="Portal_Mu"/>
    <property type="match status" value="1"/>
</dbReference>
<sequence length="455" mass="51173">MNLDQFEPLAVAGYRRNGNNVFDDFLPALNSRQGRRTLRQMADNDETIGSVLLALETIYRSVEMHVDDNENDTDGKYAEWLSNALFNEMGDPRSPLPDDTWSAFSQSWVDSDVFGFQWYDVWVKKLTDGSIGIARFVPVDAETVDGWDIEEPSGYVSGIYQDVNGRGRIRIGRERSLHIVSSVNKSSPEGKSLLRTAYRLWYYKKMYLEIEAILAERGAGFPVLYVNSDIQKLAGTPIHDKMSDMDRAKINDAQAMMSSFETLVSNIKRNEQSGAVIYTKPYTSHFDPETGVRTYGGQQQVELKLLTPDQSGSSDIDRSIKRLDTGIARALLADFLFFGTNGNTGNQSNLSTRSELWQQSVEARVKNIVECINRQVIPQLWKLNAFPEDMKPTLRAGKIAKEAFETLVNALQRLSAAGAPVFPDTELQKHIYGEMGLPTNGIIEESDRQLPNIED</sequence>
<dbReference type="InterPro" id="IPR009279">
    <property type="entry name" value="Portal_Mu"/>
</dbReference>
<name>A0A1U9ZA62_9CAUD</name>
<protein>
    <submittedName>
        <fullName evidence="1">Portal protein</fullName>
    </submittedName>
</protein>
<dbReference type="OrthoDB" id="2427at10239"/>
<accession>A0A1U9ZA62</accession>
<dbReference type="KEGG" id="vg:40076467"/>
<proteinExistence type="predicted"/>
<evidence type="ECO:0000313" key="2">
    <source>
        <dbReference type="Proteomes" id="UP000221468"/>
    </source>
</evidence>
<dbReference type="RefSeq" id="YP_009600661.1">
    <property type="nucleotide sequence ID" value="NC_041925.1"/>
</dbReference>
<keyword evidence="2" id="KW-1185">Reference proteome</keyword>
<reference evidence="1 2" key="1">
    <citation type="journal article" date="2019" name="Genomics">
        <title>Genomic analyses of a novel bacteriophage (VB_PmiS-Isfahan) within Siphoviridae family infecting Proteus mirabilis.</title>
        <authorList>
            <person name="Yazdi M."/>
            <person name="Bouzari M."/>
            <person name="Ghaemi E.A."/>
        </authorList>
    </citation>
    <scope>NUCLEOTIDE SEQUENCE [LARGE SCALE GENOMIC DNA]</scope>
</reference>